<keyword evidence="2" id="KW-1185">Reference proteome</keyword>
<feature type="compositionally biased region" description="Polar residues" evidence="1">
    <location>
        <begin position="49"/>
        <end position="66"/>
    </location>
</feature>
<proteinExistence type="predicted"/>
<dbReference type="AlphaFoldDB" id="A0A914YFV4"/>
<feature type="region of interest" description="Disordered" evidence="1">
    <location>
        <begin position="1"/>
        <end position="121"/>
    </location>
</feature>
<dbReference type="Proteomes" id="UP000887577">
    <property type="component" value="Unplaced"/>
</dbReference>
<protein>
    <submittedName>
        <fullName evidence="3">Uncharacterized protein</fullName>
    </submittedName>
</protein>
<evidence type="ECO:0000313" key="2">
    <source>
        <dbReference type="Proteomes" id="UP000887577"/>
    </source>
</evidence>
<sequence>MFSFSSSSKSKKYGSEVEVDITRSDCRVTIDGAKSGSQTNKEKEKSDKNNAGMNSESSKNTWWQQNESKREKEEALPKTVKSHHNSGGVHVGGHNFGTITLDGNAHKSSKNSQKPDKYGKK</sequence>
<feature type="compositionally biased region" description="Basic and acidic residues" evidence="1">
    <location>
        <begin position="67"/>
        <end position="76"/>
    </location>
</feature>
<organism evidence="2 3">
    <name type="scientific">Panagrolaimus superbus</name>
    <dbReference type="NCBI Taxonomy" id="310955"/>
    <lineage>
        <taxon>Eukaryota</taxon>
        <taxon>Metazoa</taxon>
        <taxon>Ecdysozoa</taxon>
        <taxon>Nematoda</taxon>
        <taxon>Chromadorea</taxon>
        <taxon>Rhabditida</taxon>
        <taxon>Tylenchina</taxon>
        <taxon>Panagrolaimomorpha</taxon>
        <taxon>Panagrolaimoidea</taxon>
        <taxon>Panagrolaimidae</taxon>
        <taxon>Panagrolaimus</taxon>
    </lineage>
</organism>
<evidence type="ECO:0000313" key="3">
    <source>
        <dbReference type="WBParaSite" id="PSU_v2.g18331.t1"/>
    </source>
</evidence>
<accession>A0A914YFV4</accession>
<dbReference type="WBParaSite" id="PSU_v2.g18331.t1">
    <property type="protein sequence ID" value="PSU_v2.g18331.t1"/>
    <property type="gene ID" value="PSU_v2.g18331"/>
</dbReference>
<evidence type="ECO:0000256" key="1">
    <source>
        <dbReference type="SAM" id="MobiDB-lite"/>
    </source>
</evidence>
<reference evidence="3" key="1">
    <citation type="submission" date="2022-11" db="UniProtKB">
        <authorList>
            <consortium name="WormBaseParasite"/>
        </authorList>
    </citation>
    <scope>IDENTIFICATION</scope>
</reference>
<name>A0A914YFV4_9BILA</name>